<comment type="similarity">
    <text evidence="7">Belongs to the RecR family.</text>
</comment>
<feature type="domain" description="Toprim" evidence="8">
    <location>
        <begin position="83"/>
        <end position="180"/>
    </location>
</feature>
<dbReference type="PANTHER" id="PTHR30446">
    <property type="entry name" value="RECOMBINATION PROTEIN RECR"/>
    <property type="match status" value="1"/>
</dbReference>
<keyword evidence="5 7" id="KW-0233">DNA recombination</keyword>
<keyword evidence="1 7" id="KW-0479">Metal-binding</keyword>
<evidence type="ECO:0000256" key="6">
    <source>
        <dbReference type="ARBA" id="ARBA00023204"/>
    </source>
</evidence>
<dbReference type="InterPro" id="IPR000093">
    <property type="entry name" value="DNA_Rcmb_RecR"/>
</dbReference>
<dbReference type="SUPFAM" id="SSF111304">
    <property type="entry name" value="Recombination protein RecR"/>
    <property type="match status" value="1"/>
</dbReference>
<keyword evidence="2 7" id="KW-0227">DNA damage</keyword>
<dbReference type="CDD" id="cd01025">
    <property type="entry name" value="TOPRIM_recR"/>
    <property type="match status" value="1"/>
</dbReference>
<dbReference type="AlphaFoldDB" id="A0A7C5SZZ4"/>
<evidence type="ECO:0000256" key="5">
    <source>
        <dbReference type="ARBA" id="ARBA00023172"/>
    </source>
</evidence>
<keyword evidence="3 7" id="KW-0863">Zinc-finger</keyword>
<keyword evidence="4 7" id="KW-0862">Zinc</keyword>
<dbReference type="InterPro" id="IPR034137">
    <property type="entry name" value="TOPRIM_RecR"/>
</dbReference>
<dbReference type="GO" id="GO:0006281">
    <property type="term" value="P:DNA repair"/>
    <property type="evidence" value="ECO:0007669"/>
    <property type="project" value="UniProtKB-UniRule"/>
</dbReference>
<dbReference type="HAMAP" id="MF_00017">
    <property type="entry name" value="RecR"/>
    <property type="match status" value="1"/>
</dbReference>
<dbReference type="InterPro" id="IPR006171">
    <property type="entry name" value="TOPRIM_dom"/>
</dbReference>
<dbReference type="SMART" id="SM00493">
    <property type="entry name" value="TOPRIM"/>
    <property type="match status" value="1"/>
</dbReference>
<dbReference type="PROSITE" id="PS50880">
    <property type="entry name" value="TOPRIM"/>
    <property type="match status" value="1"/>
</dbReference>
<gene>
    <name evidence="7 9" type="primary">recR</name>
    <name evidence="9" type="ORF">ENN04_05630</name>
</gene>
<dbReference type="NCBIfam" id="TIGR00615">
    <property type="entry name" value="recR"/>
    <property type="match status" value="1"/>
</dbReference>
<dbReference type="InterPro" id="IPR023627">
    <property type="entry name" value="Rcmb_RecR"/>
</dbReference>
<dbReference type="Gene3D" id="1.10.8.420">
    <property type="entry name" value="RecR Domain 1"/>
    <property type="match status" value="1"/>
</dbReference>
<evidence type="ECO:0000256" key="4">
    <source>
        <dbReference type="ARBA" id="ARBA00022833"/>
    </source>
</evidence>
<protein>
    <recommendedName>
        <fullName evidence="7">Recombination protein RecR</fullName>
    </recommendedName>
</protein>
<accession>A0A7C5SZZ4</accession>
<sequence length="204" mass="23396">MFEDYFPKVIKQALEELSKIPTYGERTSSRFLYNFLKLPKEERDRLLESLVSLNEQIKVCSECGLVSDMDPCRICQDPKRSKRFICVVEEPQDAYAIERIERYTGVYHVLGGRIAPLEGVSPQDLNIDKLLERIEKNAVKEVIIATNPNLEGEATANYLIKLLKKRFSKLKVSRISHGLQFGSLVELADELSLEKSIEKRTSFP</sequence>
<keyword evidence="6 7" id="KW-0234">DNA repair</keyword>
<evidence type="ECO:0000256" key="3">
    <source>
        <dbReference type="ARBA" id="ARBA00022771"/>
    </source>
</evidence>
<dbReference type="Gene3D" id="3.30.60.80">
    <property type="match status" value="1"/>
</dbReference>
<organism evidence="9">
    <name type="scientific">Thermocrinis ruber</name>
    <dbReference type="NCBI Taxonomy" id="75906"/>
    <lineage>
        <taxon>Bacteria</taxon>
        <taxon>Pseudomonadati</taxon>
        <taxon>Aquificota</taxon>
        <taxon>Aquificia</taxon>
        <taxon>Aquificales</taxon>
        <taxon>Aquificaceae</taxon>
        <taxon>Thermocrinis</taxon>
    </lineage>
</organism>
<proteinExistence type="inferred from homology"/>
<evidence type="ECO:0000256" key="7">
    <source>
        <dbReference type="HAMAP-Rule" id="MF_00017"/>
    </source>
</evidence>
<dbReference type="InterPro" id="IPR015967">
    <property type="entry name" value="Rcmb_RecR_Znf"/>
</dbReference>
<evidence type="ECO:0000256" key="1">
    <source>
        <dbReference type="ARBA" id="ARBA00022723"/>
    </source>
</evidence>
<dbReference type="GO" id="GO:0006310">
    <property type="term" value="P:DNA recombination"/>
    <property type="evidence" value="ECO:0007669"/>
    <property type="project" value="UniProtKB-UniRule"/>
</dbReference>
<comment type="function">
    <text evidence="7">May play a role in DNA repair. It seems to be involved in an RecBC-independent recombinational process of DNA repair. It may act with RecF and RecO.</text>
</comment>
<name>A0A7C5SZZ4_9AQUI</name>
<dbReference type="EMBL" id="DSAC01000068">
    <property type="protein sequence ID" value="HHO74106.1"/>
    <property type="molecule type" value="Genomic_DNA"/>
</dbReference>
<dbReference type="GO" id="GO:0008270">
    <property type="term" value="F:zinc ion binding"/>
    <property type="evidence" value="ECO:0007669"/>
    <property type="project" value="UniProtKB-KW"/>
</dbReference>
<dbReference type="Gene3D" id="3.40.1360.10">
    <property type="match status" value="1"/>
</dbReference>
<dbReference type="PROSITE" id="PS01300">
    <property type="entry name" value="RECR"/>
    <property type="match status" value="1"/>
</dbReference>
<dbReference type="Pfam" id="PF13662">
    <property type="entry name" value="Toprim_4"/>
    <property type="match status" value="1"/>
</dbReference>
<reference evidence="9" key="1">
    <citation type="journal article" date="2020" name="mSystems">
        <title>Genome- and Community-Level Interaction Insights into Carbon Utilization and Element Cycling Functions of Hydrothermarchaeota in Hydrothermal Sediment.</title>
        <authorList>
            <person name="Zhou Z."/>
            <person name="Liu Y."/>
            <person name="Xu W."/>
            <person name="Pan J."/>
            <person name="Luo Z.H."/>
            <person name="Li M."/>
        </authorList>
    </citation>
    <scope>NUCLEOTIDE SEQUENCE [LARGE SCALE GENOMIC DNA]</scope>
    <source>
        <strain evidence="9">SpSt-114</strain>
    </source>
</reference>
<dbReference type="GO" id="GO:0003677">
    <property type="term" value="F:DNA binding"/>
    <property type="evidence" value="ECO:0007669"/>
    <property type="project" value="UniProtKB-UniRule"/>
</dbReference>
<feature type="zinc finger region" description="C4-type" evidence="7">
    <location>
        <begin position="60"/>
        <end position="75"/>
    </location>
</feature>
<evidence type="ECO:0000256" key="2">
    <source>
        <dbReference type="ARBA" id="ARBA00022763"/>
    </source>
</evidence>
<evidence type="ECO:0000313" key="9">
    <source>
        <dbReference type="EMBL" id="HHO74106.1"/>
    </source>
</evidence>
<evidence type="ECO:0000259" key="8">
    <source>
        <dbReference type="PROSITE" id="PS50880"/>
    </source>
</evidence>
<dbReference type="PANTHER" id="PTHR30446:SF0">
    <property type="entry name" value="RECOMBINATION PROTEIN RECR"/>
    <property type="match status" value="1"/>
</dbReference>
<comment type="caution">
    <text evidence="9">The sequence shown here is derived from an EMBL/GenBank/DDBJ whole genome shotgun (WGS) entry which is preliminary data.</text>
</comment>